<evidence type="ECO:0000313" key="2">
    <source>
        <dbReference type="EMBL" id="XCH10066.1"/>
    </source>
</evidence>
<organism evidence="2">
    <name type="scientific">Arthrobacter sp. K5</name>
    <dbReference type="NCBI Taxonomy" id="2839623"/>
    <lineage>
        <taxon>Bacteria</taxon>
        <taxon>Bacillati</taxon>
        <taxon>Actinomycetota</taxon>
        <taxon>Actinomycetes</taxon>
        <taxon>Micrococcales</taxon>
        <taxon>Micrococcaceae</taxon>
        <taxon>Arthrobacter</taxon>
    </lineage>
</organism>
<dbReference type="SMART" id="SM00065">
    <property type="entry name" value="GAF"/>
    <property type="match status" value="1"/>
</dbReference>
<reference evidence="2" key="1">
    <citation type="submission" date="2024-06" db="EMBL/GenBank/DDBJ databases">
        <title>Biodegradation of dimethachlon by Arthrobacter sp. K5: mechanistic insights and ecological implications.</title>
        <authorList>
            <person name="Hu S."/>
            <person name="Lu P."/>
        </authorList>
    </citation>
    <scope>NUCLEOTIDE SEQUENCE</scope>
    <source>
        <strain evidence="2">K5</strain>
    </source>
</reference>
<protein>
    <submittedName>
        <fullName evidence="2">GAF domain-containing protein</fullName>
    </submittedName>
</protein>
<feature type="domain" description="GAF" evidence="1">
    <location>
        <begin position="146"/>
        <end position="280"/>
    </location>
</feature>
<dbReference type="InterPro" id="IPR029016">
    <property type="entry name" value="GAF-like_dom_sf"/>
</dbReference>
<name>A0AAU8EMM7_9MICC</name>
<dbReference type="RefSeq" id="WP_353710739.1">
    <property type="nucleotide sequence ID" value="NZ_CP159279.1"/>
</dbReference>
<accession>A0AAU8EMM7</accession>
<gene>
    <name evidence="2" type="ORF">ABRP34_14610</name>
</gene>
<proteinExistence type="predicted"/>
<dbReference type="AlphaFoldDB" id="A0AAU8EMM7"/>
<dbReference type="InterPro" id="IPR003018">
    <property type="entry name" value="GAF"/>
</dbReference>
<dbReference type="PANTHER" id="PTHR43102">
    <property type="entry name" value="SLR1143 PROTEIN"/>
    <property type="match status" value="1"/>
</dbReference>
<sequence>MKLVLKSMPELSLRSELPPVEDWTQRNQILAALTRLDLRAGDLWPAYFGQGGNCSEVEIDAYLNGALSLPAMDQDLLACAVNDVSEAAGGPALVPSSWDSATPVTPGLPGHPAADLGAAGRFLLPPEGAEAERLSALLKTGLLDSSPEQRFDRIVRDVRKFFSVSITAVSLIADDRQFTKSIVGAAAHDVPRDVAFCNETVRTNALLVVPDARADGRFSANPFVLGEPHIRFYAGFPLHGRLGWNIGALDVIDQKPRDFSTQDQRKLRGFARRIQQEIDA</sequence>
<dbReference type="SUPFAM" id="SSF55781">
    <property type="entry name" value="GAF domain-like"/>
    <property type="match status" value="1"/>
</dbReference>
<dbReference type="Gene3D" id="3.30.450.40">
    <property type="match status" value="1"/>
</dbReference>
<dbReference type="Pfam" id="PF01590">
    <property type="entry name" value="GAF"/>
    <property type="match status" value="1"/>
</dbReference>
<dbReference type="PANTHER" id="PTHR43102:SF2">
    <property type="entry name" value="GAF DOMAIN-CONTAINING PROTEIN"/>
    <property type="match status" value="1"/>
</dbReference>
<dbReference type="EMBL" id="CP159279">
    <property type="protein sequence ID" value="XCH10066.1"/>
    <property type="molecule type" value="Genomic_DNA"/>
</dbReference>
<evidence type="ECO:0000259" key="1">
    <source>
        <dbReference type="SMART" id="SM00065"/>
    </source>
</evidence>